<organism evidence="1">
    <name type="scientific">Anguilla anguilla</name>
    <name type="common">European freshwater eel</name>
    <name type="synonym">Muraena anguilla</name>
    <dbReference type="NCBI Taxonomy" id="7936"/>
    <lineage>
        <taxon>Eukaryota</taxon>
        <taxon>Metazoa</taxon>
        <taxon>Chordata</taxon>
        <taxon>Craniata</taxon>
        <taxon>Vertebrata</taxon>
        <taxon>Euteleostomi</taxon>
        <taxon>Actinopterygii</taxon>
        <taxon>Neopterygii</taxon>
        <taxon>Teleostei</taxon>
        <taxon>Anguilliformes</taxon>
        <taxon>Anguillidae</taxon>
        <taxon>Anguilla</taxon>
    </lineage>
</organism>
<reference evidence="1" key="1">
    <citation type="submission" date="2014-11" db="EMBL/GenBank/DDBJ databases">
        <authorList>
            <person name="Amaro Gonzalez C."/>
        </authorList>
    </citation>
    <scope>NUCLEOTIDE SEQUENCE</scope>
</reference>
<accession>A0A0E9P5E5</accession>
<protein>
    <submittedName>
        <fullName evidence="1">Uncharacterized protein</fullName>
    </submittedName>
</protein>
<proteinExistence type="predicted"/>
<dbReference type="AlphaFoldDB" id="A0A0E9P5E5"/>
<evidence type="ECO:0000313" key="1">
    <source>
        <dbReference type="EMBL" id="JAG99690.1"/>
    </source>
</evidence>
<reference evidence="1" key="2">
    <citation type="journal article" date="2015" name="Fish Shellfish Immunol.">
        <title>Early steps in the European eel (Anguilla anguilla)-Vibrio vulnificus interaction in the gills: Role of the RtxA13 toxin.</title>
        <authorList>
            <person name="Callol A."/>
            <person name="Pajuelo D."/>
            <person name="Ebbesson L."/>
            <person name="Teles M."/>
            <person name="MacKenzie S."/>
            <person name="Amaro C."/>
        </authorList>
    </citation>
    <scope>NUCLEOTIDE SEQUENCE</scope>
</reference>
<sequence>MRVCVLSSLCVCCIALVEGNLHFYM</sequence>
<name>A0A0E9P5E5_ANGAN</name>
<dbReference type="EMBL" id="GBXM01108886">
    <property type="protein sequence ID" value="JAG99690.1"/>
    <property type="molecule type" value="Transcribed_RNA"/>
</dbReference>